<keyword evidence="3" id="KW-1185">Reference proteome</keyword>
<feature type="chain" id="PRO_5012906147" description="Lipocalin-like domain-containing protein" evidence="1">
    <location>
        <begin position="23"/>
        <end position="143"/>
    </location>
</feature>
<proteinExistence type="predicted"/>
<gene>
    <name evidence="2" type="ORF">SAMN05444377_10422</name>
</gene>
<keyword evidence="1" id="KW-0732">Signal</keyword>
<protein>
    <recommendedName>
        <fullName evidence="4">Lipocalin-like domain-containing protein</fullName>
    </recommendedName>
</protein>
<reference evidence="2 3" key="1">
    <citation type="submission" date="2016-11" db="EMBL/GenBank/DDBJ databases">
        <authorList>
            <person name="Jaros S."/>
            <person name="Januszkiewicz K."/>
            <person name="Wedrychowicz H."/>
        </authorList>
    </citation>
    <scope>NUCLEOTIDE SEQUENCE [LARGE SCALE GENOMIC DNA]</scope>
    <source>
        <strain evidence="2 3">DSM 25660</strain>
    </source>
</reference>
<dbReference type="PROSITE" id="PS51257">
    <property type="entry name" value="PROKAR_LIPOPROTEIN"/>
    <property type="match status" value="1"/>
</dbReference>
<evidence type="ECO:0000256" key="1">
    <source>
        <dbReference type="SAM" id="SignalP"/>
    </source>
</evidence>
<dbReference type="RefSeq" id="WP_073362134.1">
    <property type="nucleotide sequence ID" value="NZ_FQVQ01000004.1"/>
</dbReference>
<accession>A0A1M4Z4B9</accession>
<organism evidence="2 3">
    <name type="scientific">Flavobacterium fontis</name>
    <dbReference type="NCBI Taxonomy" id="1124188"/>
    <lineage>
        <taxon>Bacteria</taxon>
        <taxon>Pseudomonadati</taxon>
        <taxon>Bacteroidota</taxon>
        <taxon>Flavobacteriia</taxon>
        <taxon>Flavobacteriales</taxon>
        <taxon>Flavobacteriaceae</taxon>
        <taxon>Flavobacterium</taxon>
    </lineage>
</organism>
<name>A0A1M4Z4B9_9FLAO</name>
<feature type="signal peptide" evidence="1">
    <location>
        <begin position="1"/>
        <end position="22"/>
    </location>
</feature>
<dbReference type="Proteomes" id="UP000184147">
    <property type="component" value="Unassembled WGS sequence"/>
</dbReference>
<dbReference type="EMBL" id="FQVQ01000004">
    <property type="protein sequence ID" value="SHF12436.1"/>
    <property type="molecule type" value="Genomic_DNA"/>
</dbReference>
<dbReference type="AlphaFoldDB" id="A0A1M4Z4B9"/>
<evidence type="ECO:0000313" key="2">
    <source>
        <dbReference type="EMBL" id="SHF12436.1"/>
    </source>
</evidence>
<sequence length="143" mass="15582">MKKLFALAIVCTLLGCSNDDNVTPTPPNTTIAFMDYRVDNTNKSTTSVSYIYSSANTLKATGTHDGANNCVIFVNDSGTGSNIIQTIEIKHQALNYLPGTNFTTNISVNDAERIEGTFSGVFRKDSDPNIQISITNGFFRIMK</sequence>
<dbReference type="STRING" id="1124188.SAMN05444377_10422"/>
<evidence type="ECO:0000313" key="3">
    <source>
        <dbReference type="Proteomes" id="UP000184147"/>
    </source>
</evidence>
<evidence type="ECO:0008006" key="4">
    <source>
        <dbReference type="Google" id="ProtNLM"/>
    </source>
</evidence>